<gene>
    <name evidence="7" type="primary">gpn3</name>
    <name evidence="7" type="ORF">SDJN03_12543</name>
</gene>
<evidence type="ECO:0000256" key="2">
    <source>
        <dbReference type="ARBA" id="ARBA00014587"/>
    </source>
</evidence>
<evidence type="ECO:0000256" key="4">
    <source>
        <dbReference type="ARBA" id="ARBA00022801"/>
    </source>
</evidence>
<evidence type="ECO:0000256" key="1">
    <source>
        <dbReference type="ARBA" id="ARBA00005290"/>
    </source>
</evidence>
<organism evidence="7 8">
    <name type="scientific">Cucurbita argyrosperma subsp. sororia</name>
    <dbReference type="NCBI Taxonomy" id="37648"/>
    <lineage>
        <taxon>Eukaryota</taxon>
        <taxon>Viridiplantae</taxon>
        <taxon>Streptophyta</taxon>
        <taxon>Embryophyta</taxon>
        <taxon>Tracheophyta</taxon>
        <taxon>Spermatophyta</taxon>
        <taxon>Magnoliopsida</taxon>
        <taxon>eudicotyledons</taxon>
        <taxon>Gunneridae</taxon>
        <taxon>Pentapetalae</taxon>
        <taxon>rosids</taxon>
        <taxon>fabids</taxon>
        <taxon>Cucurbitales</taxon>
        <taxon>Cucurbitaceae</taxon>
        <taxon>Cucurbiteae</taxon>
        <taxon>Cucurbita</taxon>
    </lineage>
</organism>
<evidence type="ECO:0000256" key="3">
    <source>
        <dbReference type="ARBA" id="ARBA00022741"/>
    </source>
</evidence>
<keyword evidence="3 6" id="KW-0547">Nucleotide-binding</keyword>
<name>A0AAV6N8F0_9ROSI</name>
<dbReference type="FunFam" id="3.40.50.300:FF:000552">
    <property type="entry name" value="GPN-loop GTPase 3"/>
    <property type="match status" value="1"/>
</dbReference>
<dbReference type="InterPro" id="IPR004130">
    <property type="entry name" value="Gpn"/>
</dbReference>
<keyword evidence="8" id="KW-1185">Reference proteome</keyword>
<protein>
    <recommendedName>
        <fullName evidence="2 6">GPN-loop GTPase 3</fullName>
    </recommendedName>
</protein>
<evidence type="ECO:0000256" key="5">
    <source>
        <dbReference type="ARBA" id="ARBA00023134"/>
    </source>
</evidence>
<evidence type="ECO:0000313" key="8">
    <source>
        <dbReference type="Proteomes" id="UP000685013"/>
    </source>
</evidence>
<evidence type="ECO:0000313" key="7">
    <source>
        <dbReference type="EMBL" id="KAG6593067.1"/>
    </source>
</evidence>
<comment type="caution">
    <text evidence="7">The sequence shown here is derived from an EMBL/GenBank/DDBJ whole genome shotgun (WGS) entry which is preliminary data.</text>
</comment>
<dbReference type="GO" id="GO:0005525">
    <property type="term" value="F:GTP binding"/>
    <property type="evidence" value="ECO:0007669"/>
    <property type="project" value="UniProtKB-KW"/>
</dbReference>
<dbReference type="PANTHER" id="PTHR21231:SF7">
    <property type="entry name" value="GPN-LOOP GTPASE 3"/>
    <property type="match status" value="1"/>
</dbReference>
<keyword evidence="5 6" id="KW-0342">GTP-binding</keyword>
<dbReference type="Pfam" id="PF03029">
    <property type="entry name" value="ATP_bind_1"/>
    <property type="match status" value="1"/>
</dbReference>
<dbReference type="PANTHER" id="PTHR21231">
    <property type="entry name" value="XPA-BINDING PROTEIN 1-RELATED"/>
    <property type="match status" value="1"/>
</dbReference>
<reference evidence="7 8" key="1">
    <citation type="journal article" date="2021" name="Hortic Res">
        <title>The domestication of Cucurbita argyrosperma as revealed by the genome of its wild relative.</title>
        <authorList>
            <person name="Barrera-Redondo J."/>
            <person name="Sanchez-de la Vega G."/>
            <person name="Aguirre-Liguori J.A."/>
            <person name="Castellanos-Morales G."/>
            <person name="Gutierrez-Guerrero Y.T."/>
            <person name="Aguirre-Dugua X."/>
            <person name="Aguirre-Planter E."/>
            <person name="Tenaillon M.I."/>
            <person name="Lira-Saade R."/>
            <person name="Eguiarte L.E."/>
        </authorList>
    </citation>
    <scope>NUCLEOTIDE SEQUENCE [LARGE SCALE GENOMIC DNA]</scope>
    <source>
        <strain evidence="7">JBR-2021</strain>
    </source>
</reference>
<dbReference type="InterPro" id="IPR030228">
    <property type="entry name" value="Gpn3"/>
</dbReference>
<keyword evidence="4 6" id="KW-0378">Hydrolase</keyword>
<dbReference type="CDD" id="cd17872">
    <property type="entry name" value="GPN3"/>
    <property type="match status" value="1"/>
</dbReference>
<evidence type="ECO:0000256" key="6">
    <source>
        <dbReference type="RuleBase" id="RU365059"/>
    </source>
</evidence>
<dbReference type="Proteomes" id="UP000685013">
    <property type="component" value="Chromosome 8"/>
</dbReference>
<comment type="subunit">
    <text evidence="6">Binds to RNA polymerase II (RNAPII).</text>
</comment>
<accession>A0AAV6N8F0</accession>
<feature type="non-terminal residue" evidence="7">
    <location>
        <position position="1"/>
    </location>
</feature>
<dbReference type="AlphaFoldDB" id="A0AAV6N8F0"/>
<comment type="function">
    <text evidence="6">Small GTPase required for proper nuclear import of RNA polymerase II and III (RNAPII and RNAPIII). May act at an RNAP assembly step prior to nuclear import.</text>
</comment>
<comment type="similarity">
    <text evidence="1 6">Belongs to the GPN-loop GTPase family.</text>
</comment>
<dbReference type="GO" id="GO:0003924">
    <property type="term" value="F:GTPase activity"/>
    <property type="evidence" value="ECO:0007669"/>
    <property type="project" value="TreeGrafter"/>
</dbReference>
<sequence>MGYAQLVIGPAGSGKSTYCSSLHQHCKTVGRTLHVVNLDPAAEHFDYPVAMDIRELVSLDDVMEELGLGPNGGLLYCMEHLEENLDDWLTEELDNYMDDDYLVFDCPGQIELFSHVSVLKNFVEHLRRKNFNVCAVYLLDSQFMTDITKFISGCMASLSAMVQLELPHINILSKMDLVTNKKDIEDFLNPEPRVLLSELNQRMAPQFSKLNKSLIELVDEYNMVSFVPLDLRKESSIRYVLAQIDICIQYGEDADVKIKDIDPEDDD</sequence>
<dbReference type="EMBL" id="JAGKQH010000008">
    <property type="protein sequence ID" value="KAG6593067.1"/>
    <property type="molecule type" value="Genomic_DNA"/>
</dbReference>
<proteinExistence type="inferred from homology"/>